<dbReference type="GO" id="GO:0000105">
    <property type="term" value="P:L-histidine biosynthetic process"/>
    <property type="evidence" value="ECO:0007669"/>
    <property type="project" value="UniProtKB-UniRule"/>
</dbReference>
<keyword evidence="6" id="KW-0368">Histidine biosynthesis</keyword>
<evidence type="ECO:0000256" key="4">
    <source>
        <dbReference type="ARBA" id="ARBA00022679"/>
    </source>
</evidence>
<organism evidence="8 9">
    <name type="scientific">Ancrocorticia populi</name>
    <dbReference type="NCBI Taxonomy" id="2175228"/>
    <lineage>
        <taxon>Bacteria</taxon>
        <taxon>Bacillati</taxon>
        <taxon>Actinomycetota</taxon>
        <taxon>Actinomycetes</taxon>
        <taxon>Actinomycetales</taxon>
        <taxon>Actinomycetaceae</taxon>
        <taxon>Ancrocorticia</taxon>
    </lineage>
</organism>
<dbReference type="GO" id="GO:0004400">
    <property type="term" value="F:histidinol-phosphate transaminase activity"/>
    <property type="evidence" value="ECO:0007669"/>
    <property type="project" value="UniProtKB-UniRule"/>
</dbReference>
<dbReference type="InterPro" id="IPR004839">
    <property type="entry name" value="Aminotransferase_I/II_large"/>
</dbReference>
<gene>
    <name evidence="6" type="primary">hisC</name>
    <name evidence="8" type="ORF">DD236_08885</name>
</gene>
<dbReference type="PANTHER" id="PTHR43643:SF3">
    <property type="entry name" value="HISTIDINOL-PHOSPHATE AMINOTRANSFERASE"/>
    <property type="match status" value="1"/>
</dbReference>
<feature type="modified residue" description="N6-(pyridoxal phosphate)lysine" evidence="6">
    <location>
        <position position="221"/>
    </location>
</feature>
<feature type="domain" description="Aminotransferase class I/classII large" evidence="7">
    <location>
        <begin position="29"/>
        <end position="338"/>
    </location>
</feature>
<keyword evidence="6" id="KW-0028">Amino-acid biosynthesis</keyword>
<dbReference type="PROSITE" id="PS00599">
    <property type="entry name" value="AA_TRANSFER_CLASS_2"/>
    <property type="match status" value="1"/>
</dbReference>
<dbReference type="NCBIfam" id="NF002878">
    <property type="entry name" value="PRK03321.1"/>
    <property type="match status" value="1"/>
</dbReference>
<keyword evidence="4 6" id="KW-0808">Transferase</keyword>
<protein>
    <recommendedName>
        <fullName evidence="6">Histidinol-phosphate aminotransferase</fullName>
        <ecNumber evidence="6">2.6.1.9</ecNumber>
    </recommendedName>
    <alternativeName>
        <fullName evidence="6">Imidazole acetol-phosphate transaminase</fullName>
    </alternativeName>
</protein>
<keyword evidence="9" id="KW-1185">Reference proteome</keyword>
<dbReference type="InterPro" id="IPR005861">
    <property type="entry name" value="HisP_aminotrans"/>
</dbReference>
<dbReference type="InterPro" id="IPR015421">
    <property type="entry name" value="PyrdxlP-dep_Trfase_major"/>
</dbReference>
<comment type="pathway">
    <text evidence="6">Amino-acid biosynthesis; L-histidine biosynthesis; L-histidine from 5-phospho-alpha-D-ribose 1-diphosphate: step 7/9.</text>
</comment>
<dbReference type="EMBL" id="QETB01000004">
    <property type="protein sequence ID" value="PWF26175.1"/>
    <property type="molecule type" value="Genomic_DNA"/>
</dbReference>
<comment type="catalytic activity">
    <reaction evidence="6">
        <text>L-histidinol phosphate + 2-oxoglutarate = 3-(imidazol-4-yl)-2-oxopropyl phosphate + L-glutamate</text>
        <dbReference type="Rhea" id="RHEA:23744"/>
        <dbReference type="ChEBI" id="CHEBI:16810"/>
        <dbReference type="ChEBI" id="CHEBI:29985"/>
        <dbReference type="ChEBI" id="CHEBI:57766"/>
        <dbReference type="ChEBI" id="CHEBI:57980"/>
        <dbReference type="EC" id="2.6.1.9"/>
    </reaction>
</comment>
<evidence type="ECO:0000256" key="3">
    <source>
        <dbReference type="ARBA" id="ARBA00022576"/>
    </source>
</evidence>
<dbReference type="InterPro" id="IPR015424">
    <property type="entry name" value="PyrdxlP-dep_Trfase"/>
</dbReference>
<dbReference type="RefSeq" id="WP_109094002.1">
    <property type="nucleotide sequence ID" value="NZ_CAMELQ010000086.1"/>
</dbReference>
<sequence length="360" mass="39080">MENSQMWFRPEVLALPSYVPGKKPSDPSIIKLASNETPFPTLPQVEAAIAGAAGNLNRYPDMFATDLVADLAAFHEWPDAGIVVGNGSTALIEKFLQAVVDPEGEVVLPWRSFEAYPIAIQAAGGIGVQVPLTREGAHDLRGMLKAITPRTRAILVCSPNNPTGVAITHTELAAFLSEVPVEIPVLLDEAYINFVDMPDRVDSLALLRQHRNLIVLRTFSKAYGMAGMRCGYALAHADMAAGLRAIATPFGVNALAQVAAQAALGSQQLVNQQVDSLLGERDRVASALAAQGWNVPVSQSNFLWFEFGDLSKRFEELCAEAGITVRRFGNEGVRVTIAEREGSVRLMRALDMFREQLRED</sequence>
<dbReference type="InterPro" id="IPR024892">
    <property type="entry name" value="ArAT"/>
</dbReference>
<dbReference type="Pfam" id="PF00155">
    <property type="entry name" value="Aminotran_1_2"/>
    <property type="match status" value="1"/>
</dbReference>
<dbReference type="InterPro" id="IPR015422">
    <property type="entry name" value="PyrdxlP-dep_Trfase_small"/>
</dbReference>
<dbReference type="OrthoDB" id="9809616at2"/>
<dbReference type="UniPathway" id="UPA00031">
    <property type="reaction ID" value="UER00012"/>
</dbReference>
<dbReference type="PANTHER" id="PTHR43643">
    <property type="entry name" value="HISTIDINOL-PHOSPHATE AMINOTRANSFERASE 2"/>
    <property type="match status" value="1"/>
</dbReference>
<keyword evidence="3 6" id="KW-0032">Aminotransferase</keyword>
<evidence type="ECO:0000259" key="7">
    <source>
        <dbReference type="Pfam" id="PF00155"/>
    </source>
</evidence>
<keyword evidence="5 6" id="KW-0663">Pyridoxal phosphate</keyword>
<evidence type="ECO:0000313" key="8">
    <source>
        <dbReference type="EMBL" id="PWF26175.1"/>
    </source>
</evidence>
<dbReference type="Gene3D" id="3.40.640.10">
    <property type="entry name" value="Type I PLP-dependent aspartate aminotransferase-like (Major domain)"/>
    <property type="match status" value="1"/>
</dbReference>
<dbReference type="Gene3D" id="3.90.1150.10">
    <property type="entry name" value="Aspartate Aminotransferase, domain 1"/>
    <property type="match status" value="1"/>
</dbReference>
<dbReference type="GO" id="GO:0030170">
    <property type="term" value="F:pyridoxal phosphate binding"/>
    <property type="evidence" value="ECO:0007669"/>
    <property type="project" value="InterPro"/>
</dbReference>
<accession>A0A2V1K4H2</accession>
<evidence type="ECO:0000256" key="6">
    <source>
        <dbReference type="HAMAP-Rule" id="MF_01023"/>
    </source>
</evidence>
<dbReference type="InterPro" id="IPR050106">
    <property type="entry name" value="HistidinolP_aminotransfase"/>
</dbReference>
<dbReference type="AlphaFoldDB" id="A0A2V1K4H2"/>
<dbReference type="InterPro" id="IPR001917">
    <property type="entry name" value="Aminotrans_II_pyridoxalP_BS"/>
</dbReference>
<proteinExistence type="inferred from homology"/>
<evidence type="ECO:0000313" key="9">
    <source>
        <dbReference type="Proteomes" id="UP000245283"/>
    </source>
</evidence>
<comment type="similarity">
    <text evidence="6">Belongs to the class-II pyridoxal-phosphate-dependent aminotransferase family. Histidinol-phosphate aminotransferase subfamily.</text>
</comment>
<dbReference type="CDD" id="cd00609">
    <property type="entry name" value="AAT_like"/>
    <property type="match status" value="1"/>
</dbReference>
<comment type="cofactor">
    <cofactor evidence="1 6">
        <name>pyridoxal 5'-phosphate</name>
        <dbReference type="ChEBI" id="CHEBI:597326"/>
    </cofactor>
</comment>
<dbReference type="EC" id="2.6.1.9" evidence="6"/>
<comment type="caution">
    <text evidence="8">The sequence shown here is derived from an EMBL/GenBank/DDBJ whole genome shotgun (WGS) entry which is preliminary data.</text>
</comment>
<dbReference type="Proteomes" id="UP000245283">
    <property type="component" value="Unassembled WGS sequence"/>
</dbReference>
<comment type="subunit">
    <text evidence="2 6">Homodimer.</text>
</comment>
<reference evidence="9" key="1">
    <citation type="submission" date="2018-05" db="EMBL/GenBank/DDBJ databases">
        <authorList>
            <person name="Li Y."/>
        </authorList>
    </citation>
    <scope>NUCLEOTIDE SEQUENCE [LARGE SCALE GENOMIC DNA]</scope>
    <source>
        <strain evidence="9">sk1b4</strain>
    </source>
</reference>
<evidence type="ECO:0000256" key="1">
    <source>
        <dbReference type="ARBA" id="ARBA00001933"/>
    </source>
</evidence>
<dbReference type="SUPFAM" id="SSF53383">
    <property type="entry name" value="PLP-dependent transferases"/>
    <property type="match status" value="1"/>
</dbReference>
<evidence type="ECO:0000256" key="2">
    <source>
        <dbReference type="ARBA" id="ARBA00011738"/>
    </source>
</evidence>
<name>A0A2V1K4H2_9ACTO</name>
<evidence type="ECO:0000256" key="5">
    <source>
        <dbReference type="ARBA" id="ARBA00022898"/>
    </source>
</evidence>
<dbReference type="HAMAP" id="MF_01023">
    <property type="entry name" value="HisC_aminotrans_2"/>
    <property type="match status" value="1"/>
</dbReference>